<dbReference type="PATRIC" id="fig|271.14.peg.2019"/>
<dbReference type="Gene3D" id="1.50.10.10">
    <property type="match status" value="1"/>
</dbReference>
<evidence type="ECO:0000259" key="2">
    <source>
        <dbReference type="Pfam" id="PF22422"/>
    </source>
</evidence>
<evidence type="ECO:0000259" key="1">
    <source>
        <dbReference type="Pfam" id="PF14742"/>
    </source>
</evidence>
<dbReference type="InterPro" id="IPR032856">
    <property type="entry name" value="GDE_N_bis"/>
</dbReference>
<comment type="caution">
    <text evidence="3">The sequence shown here is derived from an EMBL/GenBank/DDBJ whole genome shotgun (WGS) entry which is preliminary data.</text>
</comment>
<dbReference type="AlphaFoldDB" id="A0A0M9AHH9"/>
<gene>
    <name evidence="3" type="ORF">BVI061214_01945</name>
</gene>
<dbReference type="Pfam" id="PF22422">
    <property type="entry name" value="MGH1-like_GH"/>
    <property type="match status" value="1"/>
</dbReference>
<dbReference type="EMBL" id="LHCI01000106">
    <property type="protein sequence ID" value="KOX90751.1"/>
    <property type="molecule type" value="Genomic_DNA"/>
</dbReference>
<feature type="domain" description="Putative glycogen debranching enzyme N-terminal" evidence="1">
    <location>
        <begin position="5"/>
        <end position="168"/>
    </location>
</feature>
<dbReference type="GO" id="GO:0005975">
    <property type="term" value="P:carbohydrate metabolic process"/>
    <property type="evidence" value="ECO:0007669"/>
    <property type="project" value="InterPro"/>
</dbReference>
<dbReference type="Proteomes" id="UP000037685">
    <property type="component" value="Unassembled WGS sequence"/>
</dbReference>
<accession>A0A0M9AHH9</accession>
<sequence length="594" mass="66323">MTFPLKEDDTYLVLNERGFAEGGAEGFYRHDTRFLARYRLALPPGLELLQSRSPRPDHLVQDWARFRGPDGELYLRRTLRVARGRVEEVLRFQNLGSGPVEVVVGLELQAIFEDLFQARGWHAAPKEGRAFVYRAPDGVEQGIALTPLPPPEGFRLHLPPRGEGQVGWTVSLESPLGEGGDLPSYEAFLSAFPQAEAPWSEVFQQALLDLRALLLATLEGPVPAAGIPWFVAPFGRDSLLTAFMLLPWGKEVARGVLRYLARRQGAVWDPFREEEPGKILHEVRLGELSRLGRVPFARYYGTVDATPLFLVLLGRYLDLTGDLALVRELRPHWEAALAWMEAADLDGDGLLEFAPSGGGLSVQAWKDSHDSMSHRDGRLAEPPLAVSEVQGYAYAAHLAASAFYRAFGEEAKARRHQRHAEGLFRLIQERFWLEEAKTYALALDKRKEPLRVKASNAGHLLWAGAVPEERVDALLNTLLSEEMWTGWGLRTLGAKEARYNPLSYHNGSVWPHDTALFAGGLFRYGRRREGQRVAQALLDLARSQPDLRLPELVGGFPREAGLPPVPYPTACRPQAWDAGALVYLYALAQGVRDW</sequence>
<evidence type="ECO:0000313" key="4">
    <source>
        <dbReference type="Proteomes" id="UP000037685"/>
    </source>
</evidence>
<dbReference type="InterPro" id="IPR054491">
    <property type="entry name" value="MGH1-like_GH"/>
</dbReference>
<name>A0A0M9AHH9_THEAQ</name>
<proteinExistence type="predicted"/>
<organism evidence="3 4">
    <name type="scientific">Thermus aquaticus</name>
    <dbReference type="NCBI Taxonomy" id="271"/>
    <lineage>
        <taxon>Bacteria</taxon>
        <taxon>Thermotogati</taxon>
        <taxon>Deinococcota</taxon>
        <taxon>Deinococci</taxon>
        <taxon>Thermales</taxon>
        <taxon>Thermaceae</taxon>
        <taxon>Thermus</taxon>
    </lineage>
</organism>
<feature type="domain" description="Mannosylglycerate hydrolase MGH1-like glycoside hydrolase" evidence="2">
    <location>
        <begin position="318"/>
        <end position="543"/>
    </location>
</feature>
<dbReference type="SUPFAM" id="SSF48208">
    <property type="entry name" value="Six-hairpin glycosidases"/>
    <property type="match status" value="1"/>
</dbReference>
<dbReference type="InterPro" id="IPR012341">
    <property type="entry name" value="6hp_glycosidase-like_sf"/>
</dbReference>
<dbReference type="Pfam" id="PF14742">
    <property type="entry name" value="GDE_N_bis"/>
    <property type="match status" value="1"/>
</dbReference>
<dbReference type="RefSeq" id="WP_053768244.1">
    <property type="nucleotide sequence ID" value="NZ_LHCI01000106.1"/>
</dbReference>
<evidence type="ECO:0000313" key="3">
    <source>
        <dbReference type="EMBL" id="KOX90751.1"/>
    </source>
</evidence>
<reference evidence="3 4" key="1">
    <citation type="submission" date="2015-07" db="EMBL/GenBank/DDBJ databases">
        <authorList>
            <person name="Noorani M."/>
        </authorList>
    </citation>
    <scope>NUCLEOTIDE SEQUENCE [LARGE SCALE GENOMIC DNA]</scope>
    <source>
        <strain evidence="4">ATCC 25104 / DSM 625 / JCM 10724 / NBRC 103206 / NCIMB 11243 / YT-1</strain>
    </source>
</reference>
<protein>
    <submittedName>
        <fullName evidence="3">Amylo-alpha-1,6-glucosidase</fullName>
    </submittedName>
</protein>
<dbReference type="InterPro" id="IPR008928">
    <property type="entry name" value="6-hairpin_glycosidase_sf"/>
</dbReference>